<dbReference type="InterPro" id="IPR036165">
    <property type="entry name" value="YefM-like_sf"/>
</dbReference>
<comment type="similarity">
    <text evidence="1 2">Belongs to the phD/YefM antitoxin family.</text>
</comment>
<dbReference type="Pfam" id="PF02604">
    <property type="entry name" value="PhdYeFM_antitox"/>
    <property type="match status" value="1"/>
</dbReference>
<evidence type="ECO:0000313" key="3">
    <source>
        <dbReference type="EMBL" id="QGM99974.1"/>
    </source>
</evidence>
<reference evidence="3 4" key="1">
    <citation type="submission" date="2019-09" db="EMBL/GenBank/DDBJ databases">
        <title>Isolation and complete genome sequencing of Methylocystis species.</title>
        <authorList>
            <person name="Rumah B.L."/>
            <person name="Stead C.E."/>
            <person name="Stevens B.C."/>
            <person name="Minton N.P."/>
            <person name="Grosse-Honebrink A."/>
            <person name="Zhang Y."/>
        </authorList>
    </citation>
    <scope>NUCLEOTIDE SEQUENCE [LARGE SCALE GENOMIC DNA]</scope>
    <source>
        <strain evidence="3 4">BRCS2</strain>
        <plasmid evidence="3 4">unnamed1</plasmid>
    </source>
</reference>
<proteinExistence type="inferred from homology"/>
<dbReference type="Gene3D" id="3.40.1620.10">
    <property type="entry name" value="YefM-like domain"/>
    <property type="match status" value="1"/>
</dbReference>
<dbReference type="PANTHER" id="PTHR35377">
    <property type="entry name" value="ANTITOXIN VAPB49-RELATED-RELATED"/>
    <property type="match status" value="1"/>
</dbReference>
<name>A0A6B8M7B2_9HYPH</name>
<dbReference type="AlphaFoldDB" id="A0A6B8M7B2"/>
<keyword evidence="3" id="KW-0614">Plasmid</keyword>
<dbReference type="SUPFAM" id="SSF143120">
    <property type="entry name" value="YefM-like"/>
    <property type="match status" value="1"/>
</dbReference>
<evidence type="ECO:0000256" key="2">
    <source>
        <dbReference type="RuleBase" id="RU362080"/>
    </source>
</evidence>
<accession>A0A6B8M7B2</accession>
<evidence type="ECO:0000256" key="1">
    <source>
        <dbReference type="ARBA" id="ARBA00009981"/>
    </source>
</evidence>
<organism evidence="3 4">
    <name type="scientific">Methylocystis parvus</name>
    <dbReference type="NCBI Taxonomy" id="134"/>
    <lineage>
        <taxon>Bacteria</taxon>
        <taxon>Pseudomonadati</taxon>
        <taxon>Pseudomonadota</taxon>
        <taxon>Alphaproteobacteria</taxon>
        <taxon>Hyphomicrobiales</taxon>
        <taxon>Methylocystaceae</taxon>
        <taxon>Methylocystis</taxon>
    </lineage>
</organism>
<comment type="function">
    <text evidence="2">Antitoxin component of a type II toxin-antitoxin (TA) system.</text>
</comment>
<dbReference type="NCBIfam" id="TIGR01552">
    <property type="entry name" value="phd_fam"/>
    <property type="match status" value="1"/>
</dbReference>
<evidence type="ECO:0000313" key="4">
    <source>
        <dbReference type="Proteomes" id="UP000422569"/>
    </source>
</evidence>
<dbReference type="InterPro" id="IPR051416">
    <property type="entry name" value="phD-YefM_TA_antitoxins"/>
</dbReference>
<sequence>MPITVKIGEAKARLSELIAKVEAGEEVVIARGHEPVARLAPLDVERRAVIKKTIEDIRAFRARAKPVTVDELIAWKHEGHRY</sequence>
<dbReference type="Proteomes" id="UP000422569">
    <property type="component" value="Plasmid unnamed1"/>
</dbReference>
<protein>
    <recommendedName>
        <fullName evidence="2">Antitoxin</fullName>
    </recommendedName>
</protein>
<dbReference type="RefSeq" id="WP_016919231.1">
    <property type="nucleotide sequence ID" value="NZ_CP044332.1"/>
</dbReference>
<dbReference type="KEGG" id="mpar:F7D14_20555"/>
<dbReference type="EMBL" id="CP044332">
    <property type="protein sequence ID" value="QGM99974.1"/>
    <property type="molecule type" value="Genomic_DNA"/>
</dbReference>
<dbReference type="InterPro" id="IPR006442">
    <property type="entry name" value="Antitoxin_Phd/YefM"/>
</dbReference>
<keyword evidence="4" id="KW-1185">Reference proteome</keyword>
<geneLocation type="plasmid" evidence="3">
    <name>unnamed1</name>
</geneLocation>
<gene>
    <name evidence="3" type="ORF">F7D14_20555</name>
</gene>